<evidence type="ECO:0000256" key="5">
    <source>
        <dbReference type="ARBA" id="ARBA00022692"/>
    </source>
</evidence>
<dbReference type="PANTHER" id="PTHR21248:SF22">
    <property type="entry name" value="PHOSPHOLIPASE D"/>
    <property type="match status" value="1"/>
</dbReference>
<evidence type="ECO:0000256" key="12">
    <source>
        <dbReference type="SAM" id="Phobius"/>
    </source>
</evidence>
<keyword evidence="4" id="KW-0808">Transferase</keyword>
<dbReference type="InterPro" id="IPR001736">
    <property type="entry name" value="PLipase_D/transphosphatidylase"/>
</dbReference>
<organism evidence="14">
    <name type="scientific">gut metagenome</name>
    <dbReference type="NCBI Taxonomy" id="749906"/>
    <lineage>
        <taxon>unclassified sequences</taxon>
        <taxon>metagenomes</taxon>
        <taxon>organismal metagenomes</taxon>
    </lineage>
</organism>
<dbReference type="InterPro" id="IPR025202">
    <property type="entry name" value="PLD-like_dom"/>
</dbReference>
<dbReference type="CDD" id="cd09110">
    <property type="entry name" value="PLDc_CLS_1"/>
    <property type="match status" value="1"/>
</dbReference>
<dbReference type="CDD" id="cd09112">
    <property type="entry name" value="PLDc_CLS_2"/>
    <property type="match status" value="1"/>
</dbReference>
<keyword evidence="6" id="KW-0677">Repeat</keyword>
<gene>
    <name evidence="14" type="ORF">EVA_00634</name>
</gene>
<dbReference type="PANTHER" id="PTHR21248">
    <property type="entry name" value="CARDIOLIPIN SYNTHASE"/>
    <property type="match status" value="1"/>
</dbReference>
<dbReference type="InterPro" id="IPR030874">
    <property type="entry name" value="Cardiolipin_synth_Firmi"/>
</dbReference>
<evidence type="ECO:0000256" key="6">
    <source>
        <dbReference type="ARBA" id="ARBA00022737"/>
    </source>
</evidence>
<keyword evidence="5 12" id="KW-0812">Transmembrane</keyword>
<keyword evidence="7 12" id="KW-1133">Transmembrane helix</keyword>
<evidence type="ECO:0000256" key="8">
    <source>
        <dbReference type="ARBA" id="ARBA00023098"/>
    </source>
</evidence>
<dbReference type="SUPFAM" id="SSF56024">
    <property type="entry name" value="Phospholipase D/nuclease"/>
    <property type="match status" value="2"/>
</dbReference>
<dbReference type="EMBL" id="AMCI01000127">
    <property type="protein sequence ID" value="EJX10703.1"/>
    <property type="molecule type" value="Genomic_DNA"/>
</dbReference>
<dbReference type="InterPro" id="IPR022924">
    <property type="entry name" value="Cardiolipin_synthase"/>
</dbReference>
<evidence type="ECO:0000256" key="7">
    <source>
        <dbReference type="ARBA" id="ARBA00022989"/>
    </source>
</evidence>
<evidence type="ECO:0000256" key="10">
    <source>
        <dbReference type="ARBA" id="ARBA00023209"/>
    </source>
</evidence>
<keyword evidence="2" id="KW-1003">Cell membrane</keyword>
<keyword evidence="3" id="KW-0444">Lipid biosynthesis</keyword>
<evidence type="ECO:0000256" key="2">
    <source>
        <dbReference type="ARBA" id="ARBA00022475"/>
    </source>
</evidence>
<evidence type="ECO:0000256" key="11">
    <source>
        <dbReference type="ARBA" id="ARBA00023264"/>
    </source>
</evidence>
<protein>
    <submittedName>
        <fullName evidence="14">Phospholipase D/Transphosphatidylase</fullName>
    </submittedName>
</protein>
<dbReference type="SMART" id="SM00155">
    <property type="entry name" value="PLDc"/>
    <property type="match status" value="2"/>
</dbReference>
<dbReference type="GO" id="GO:0008808">
    <property type="term" value="F:cardiolipin synthase activity"/>
    <property type="evidence" value="ECO:0007669"/>
    <property type="project" value="InterPro"/>
</dbReference>
<evidence type="ECO:0000256" key="9">
    <source>
        <dbReference type="ARBA" id="ARBA00023136"/>
    </source>
</evidence>
<dbReference type="NCBIfam" id="TIGR04265">
    <property type="entry name" value="bac_cardiolipin"/>
    <property type="match status" value="1"/>
</dbReference>
<feature type="domain" description="PLD phosphodiesterase" evidence="13">
    <location>
        <begin position="222"/>
        <end position="249"/>
    </location>
</feature>
<feature type="domain" description="PLD phosphodiesterase" evidence="13">
    <location>
        <begin position="400"/>
        <end position="427"/>
    </location>
</feature>
<keyword evidence="8" id="KW-0443">Lipid metabolism</keyword>
<accession>J9H3X3</accession>
<evidence type="ECO:0000256" key="1">
    <source>
        <dbReference type="ARBA" id="ARBA00004651"/>
    </source>
</evidence>
<dbReference type="Pfam" id="PF13091">
    <property type="entry name" value="PLDc_2"/>
    <property type="match status" value="2"/>
</dbReference>
<comment type="caution">
    <text evidence="14">The sequence shown here is derived from an EMBL/GenBank/DDBJ whole genome shotgun (WGS) entry which is preliminary data.</text>
</comment>
<evidence type="ECO:0000313" key="14">
    <source>
        <dbReference type="EMBL" id="EJX10703.1"/>
    </source>
</evidence>
<dbReference type="InterPro" id="IPR027379">
    <property type="entry name" value="CLS_N"/>
</dbReference>
<dbReference type="Pfam" id="PF13396">
    <property type="entry name" value="PLDc_N"/>
    <property type="match status" value="1"/>
</dbReference>
<evidence type="ECO:0000256" key="3">
    <source>
        <dbReference type="ARBA" id="ARBA00022516"/>
    </source>
</evidence>
<feature type="transmembrane region" description="Helical" evidence="12">
    <location>
        <begin position="47"/>
        <end position="67"/>
    </location>
</feature>
<dbReference type="Gene3D" id="3.30.870.10">
    <property type="entry name" value="Endonuclease Chain A"/>
    <property type="match status" value="2"/>
</dbReference>
<sequence>MRNEAGKKENAMWTTYLLWCAAIIYLILIFCTATVVLLENRQPAKTIAWLLVLVFLPVLGFVIFYFFGQNIRKERFIGRKNFELLTKVMMQETSYCPSDLLQPKYGRLIKLNERKNRSVLTANNATQLLVTGEDFIWELLRAIYAAKHYIHLQTYIIEDDAVGRLVRDALIDRAREGVEVRLIYDDVGCWKVPNRFFEEMITAGVRVQAFLPVKFPSLTHRINYRNHRKVAVIDGEQGFIGGMNIALRYMNRGERLWRDMHLKVCGEAVGGLQRIFVSDWYFMSNTLLLDPKYFPQQPTCKLVNEGALMQIVSANPVSRYPEIMFSITWAIQHAVHYIYFQTPYFLPTEPIMQALQTAAMSGVDVRIMVPEKPDAFWLRWGNDSFFGNALRAGVRIFIYRKGFLHSKCAVADDDWCTVGSSNMDFRSFENNFEANAFIYDAATSRQVKAVFLEDLEKCQELQLEDWEKRPFFQRYMESVTRIFSPLL</sequence>
<dbReference type="HAMAP" id="MF_01916">
    <property type="entry name" value="Cardiolipin_synth_Cls"/>
    <property type="match status" value="1"/>
</dbReference>
<proteinExistence type="inferred from homology"/>
<dbReference type="GO" id="GO:0032049">
    <property type="term" value="P:cardiolipin biosynthetic process"/>
    <property type="evidence" value="ECO:0007669"/>
    <property type="project" value="InterPro"/>
</dbReference>
<dbReference type="PROSITE" id="PS50035">
    <property type="entry name" value="PLD"/>
    <property type="match status" value="2"/>
</dbReference>
<keyword evidence="9 12" id="KW-0472">Membrane</keyword>
<evidence type="ECO:0000256" key="4">
    <source>
        <dbReference type="ARBA" id="ARBA00022679"/>
    </source>
</evidence>
<keyword evidence="10" id="KW-0594">Phospholipid biosynthesis</keyword>
<keyword evidence="11" id="KW-1208">Phospholipid metabolism</keyword>
<evidence type="ECO:0000259" key="13">
    <source>
        <dbReference type="PROSITE" id="PS50035"/>
    </source>
</evidence>
<feature type="transmembrane region" description="Helical" evidence="12">
    <location>
        <begin position="16"/>
        <end position="38"/>
    </location>
</feature>
<name>J9H3X3_9ZZZZ</name>
<reference evidence="14" key="1">
    <citation type="journal article" date="2012" name="PLoS ONE">
        <title>Gene sets for utilization of primary and secondary nutrition supplies in the distal gut of endangered iberian lynx.</title>
        <authorList>
            <person name="Alcaide M."/>
            <person name="Messina E."/>
            <person name="Richter M."/>
            <person name="Bargiela R."/>
            <person name="Peplies J."/>
            <person name="Huws S.A."/>
            <person name="Newbold C.J."/>
            <person name="Golyshin P.N."/>
            <person name="Simon M.A."/>
            <person name="Lopez G."/>
            <person name="Yakimov M.M."/>
            <person name="Ferrer M."/>
        </authorList>
    </citation>
    <scope>NUCLEOTIDE SEQUENCE</scope>
</reference>
<comment type="subcellular location">
    <subcellularLocation>
        <location evidence="1">Cell membrane</location>
        <topology evidence="1">Multi-pass membrane protein</topology>
    </subcellularLocation>
</comment>
<dbReference type="GO" id="GO:0005886">
    <property type="term" value="C:plasma membrane"/>
    <property type="evidence" value="ECO:0007669"/>
    <property type="project" value="UniProtKB-SubCell"/>
</dbReference>
<dbReference type="AlphaFoldDB" id="J9H3X3"/>